<evidence type="ECO:0000313" key="7">
    <source>
        <dbReference type="Proteomes" id="UP000723714"/>
    </source>
</evidence>
<name>A0ABS6D450_9FIRM</name>
<feature type="domain" description="Periplasmic binding protein" evidence="5">
    <location>
        <begin position="54"/>
        <end position="307"/>
    </location>
</feature>
<comment type="similarity">
    <text evidence="2">Belongs to the bacterial solute-binding protein 2 family.</text>
</comment>
<keyword evidence="7" id="KW-1185">Reference proteome</keyword>
<gene>
    <name evidence="6" type="ORF">HGO97_010635</name>
</gene>
<evidence type="ECO:0000256" key="1">
    <source>
        <dbReference type="ARBA" id="ARBA00004196"/>
    </source>
</evidence>
<dbReference type="PANTHER" id="PTHR46847">
    <property type="entry name" value="D-ALLOSE-BINDING PERIPLASMIC PROTEIN-RELATED"/>
    <property type="match status" value="1"/>
</dbReference>
<sequence>MKRRKSQFVVVLLCIAALLLTACNSSTKGSEDSGNSGEKKSSDEKLNIFYTNAILTAPYCAVQQKAMQKYADENNINLQSVDGKEDAQTQLDQIKNAVTQGVDGIIYFPGDQASTIPVVRYLDESGVPFIVLNSKVDESVEELVPSYVGSDYEAMGEIAGEIAADILGEEGGNIAIINGLLGTEVQLSTYEGFQKIISQNPKIKILAEQAADWDTAKAMTVMEDYLTTFGDEIDLVFAMDSGMTKGAASAMQDAGVYGDIPVVTSDQGQFVLDAIAAGDIKGTAKQDPQEEGELALQTLVRLIHGEEVEKWVKLPTEIIDKENVDQFVGY</sequence>
<organism evidence="6 7">
    <name type="scientific">Faecalicatena faecalis</name>
    <dbReference type="NCBI Taxonomy" id="2726362"/>
    <lineage>
        <taxon>Bacteria</taxon>
        <taxon>Bacillati</taxon>
        <taxon>Bacillota</taxon>
        <taxon>Clostridia</taxon>
        <taxon>Lachnospirales</taxon>
        <taxon>Lachnospiraceae</taxon>
        <taxon>Faecalicatena</taxon>
    </lineage>
</organism>
<evidence type="ECO:0000256" key="4">
    <source>
        <dbReference type="SAM" id="SignalP"/>
    </source>
</evidence>
<reference evidence="6 7" key="1">
    <citation type="submission" date="2021-06" db="EMBL/GenBank/DDBJ databases">
        <title>Faecalicatena sp. nov. isolated from porcine feces.</title>
        <authorList>
            <person name="Oh B.S."/>
            <person name="Lee J.H."/>
        </authorList>
    </citation>
    <scope>NUCLEOTIDE SEQUENCE [LARGE SCALE GENOMIC DNA]</scope>
    <source>
        <strain evidence="6 7">AGMB00832</strain>
    </source>
</reference>
<evidence type="ECO:0000259" key="5">
    <source>
        <dbReference type="Pfam" id="PF13407"/>
    </source>
</evidence>
<dbReference type="Pfam" id="PF13407">
    <property type="entry name" value="Peripla_BP_4"/>
    <property type="match status" value="1"/>
</dbReference>
<comment type="subcellular location">
    <subcellularLocation>
        <location evidence="1">Cell envelope</location>
    </subcellularLocation>
</comment>
<keyword evidence="3 4" id="KW-0732">Signal</keyword>
<dbReference type="Proteomes" id="UP000723714">
    <property type="component" value="Unassembled WGS sequence"/>
</dbReference>
<protein>
    <submittedName>
        <fullName evidence="6">Sugar ABC transporter substrate-binding protein</fullName>
    </submittedName>
</protein>
<comment type="caution">
    <text evidence="6">The sequence shown here is derived from an EMBL/GenBank/DDBJ whole genome shotgun (WGS) entry which is preliminary data.</text>
</comment>
<dbReference type="EMBL" id="JABACJ020000008">
    <property type="protein sequence ID" value="MBU3876269.1"/>
    <property type="molecule type" value="Genomic_DNA"/>
</dbReference>
<evidence type="ECO:0000256" key="3">
    <source>
        <dbReference type="ARBA" id="ARBA00022729"/>
    </source>
</evidence>
<dbReference type="InterPro" id="IPR025997">
    <property type="entry name" value="SBP_2_dom"/>
</dbReference>
<feature type="signal peptide" evidence="4">
    <location>
        <begin position="1"/>
        <end position="22"/>
    </location>
</feature>
<proteinExistence type="inferred from homology"/>
<evidence type="ECO:0000256" key="2">
    <source>
        <dbReference type="ARBA" id="ARBA00007639"/>
    </source>
</evidence>
<dbReference type="RefSeq" id="WP_216241386.1">
    <property type="nucleotide sequence ID" value="NZ_JABACJ020000008.1"/>
</dbReference>
<dbReference type="PANTHER" id="PTHR46847:SF1">
    <property type="entry name" value="D-ALLOSE-BINDING PERIPLASMIC PROTEIN-RELATED"/>
    <property type="match status" value="1"/>
</dbReference>
<dbReference type="PROSITE" id="PS51257">
    <property type="entry name" value="PROKAR_LIPOPROTEIN"/>
    <property type="match status" value="1"/>
</dbReference>
<accession>A0ABS6D450</accession>
<evidence type="ECO:0000313" key="6">
    <source>
        <dbReference type="EMBL" id="MBU3876269.1"/>
    </source>
</evidence>
<dbReference type="CDD" id="cd01536">
    <property type="entry name" value="PBP1_ABC_sugar_binding-like"/>
    <property type="match status" value="1"/>
</dbReference>
<feature type="chain" id="PRO_5047173150" evidence="4">
    <location>
        <begin position="23"/>
        <end position="330"/>
    </location>
</feature>